<evidence type="ECO:0000256" key="5">
    <source>
        <dbReference type="SAM" id="MobiDB-lite"/>
    </source>
</evidence>
<feature type="compositionally biased region" description="Basic residues" evidence="5">
    <location>
        <begin position="875"/>
        <end position="884"/>
    </location>
</feature>
<feature type="compositionally biased region" description="Basic and acidic residues" evidence="5">
    <location>
        <begin position="815"/>
        <end position="824"/>
    </location>
</feature>
<evidence type="ECO:0000259" key="7">
    <source>
        <dbReference type="PROSITE" id="PS50222"/>
    </source>
</evidence>
<feature type="transmembrane region" description="Helical" evidence="6">
    <location>
        <begin position="184"/>
        <end position="208"/>
    </location>
</feature>
<dbReference type="PANTHER" id="PTHR46726">
    <property type="entry name" value="TWO PORE CHANNEL 3"/>
    <property type="match status" value="1"/>
</dbReference>
<dbReference type="Gene3D" id="1.10.287.70">
    <property type="match status" value="1"/>
</dbReference>
<feature type="transmembrane region" description="Helical" evidence="6">
    <location>
        <begin position="91"/>
        <end position="110"/>
    </location>
</feature>
<feature type="compositionally biased region" description="Acidic residues" evidence="5">
    <location>
        <begin position="848"/>
        <end position="867"/>
    </location>
</feature>
<dbReference type="GO" id="GO:0005509">
    <property type="term" value="F:calcium ion binding"/>
    <property type="evidence" value="ECO:0007669"/>
    <property type="project" value="InterPro"/>
</dbReference>
<dbReference type="Gene3D" id="1.10.950.10">
    <property type="entry name" value="Villin headpiece domain"/>
    <property type="match status" value="1"/>
</dbReference>
<dbReference type="InterPro" id="IPR003128">
    <property type="entry name" value="Villin_headpiece"/>
</dbReference>
<feature type="transmembrane region" description="Helical" evidence="6">
    <location>
        <begin position="440"/>
        <end position="460"/>
    </location>
</feature>
<protein>
    <submittedName>
        <fullName evidence="9">Uncharacterized protein</fullName>
    </submittedName>
</protein>
<dbReference type="Proteomes" id="UP001162640">
    <property type="component" value="Unassembled WGS sequence"/>
</dbReference>
<evidence type="ECO:0000256" key="3">
    <source>
        <dbReference type="ARBA" id="ARBA00022989"/>
    </source>
</evidence>
<dbReference type="PROSITE" id="PS51089">
    <property type="entry name" value="HP"/>
    <property type="match status" value="1"/>
</dbReference>
<feature type="region of interest" description="Disordered" evidence="5">
    <location>
        <begin position="707"/>
        <end position="898"/>
    </location>
</feature>
<reference evidence="10" key="1">
    <citation type="journal article" date="2023" name="Commun. Biol.">
        <title>Genome analysis of Parmales, the sister group of diatoms, reveals the evolutionary specialization of diatoms from phago-mixotrophs to photoautotrophs.</title>
        <authorList>
            <person name="Ban H."/>
            <person name="Sato S."/>
            <person name="Yoshikawa S."/>
            <person name="Yamada K."/>
            <person name="Nakamura Y."/>
            <person name="Ichinomiya M."/>
            <person name="Sato N."/>
            <person name="Blanc-Mathieu R."/>
            <person name="Endo H."/>
            <person name="Kuwata A."/>
            <person name="Ogata H."/>
        </authorList>
    </citation>
    <scope>NUCLEOTIDE SEQUENCE [LARGE SCALE GENOMIC DNA]</scope>
</reference>
<feature type="transmembrane region" description="Helical" evidence="6">
    <location>
        <begin position="228"/>
        <end position="252"/>
    </location>
</feature>
<accession>A0A9W7APW0</accession>
<feature type="compositionally biased region" description="Low complexity" evidence="5">
    <location>
        <begin position="739"/>
        <end position="750"/>
    </location>
</feature>
<evidence type="ECO:0000256" key="2">
    <source>
        <dbReference type="ARBA" id="ARBA00022692"/>
    </source>
</evidence>
<feature type="domain" description="HP" evidence="8">
    <location>
        <begin position="860"/>
        <end position="940"/>
    </location>
</feature>
<evidence type="ECO:0000256" key="1">
    <source>
        <dbReference type="ARBA" id="ARBA00004141"/>
    </source>
</evidence>
<feature type="compositionally biased region" description="Basic and acidic residues" evidence="5">
    <location>
        <begin position="831"/>
        <end position="847"/>
    </location>
</feature>
<dbReference type="InterPro" id="IPR005821">
    <property type="entry name" value="Ion_trans_dom"/>
</dbReference>
<dbReference type="GO" id="GO:0007010">
    <property type="term" value="P:cytoskeleton organization"/>
    <property type="evidence" value="ECO:0007669"/>
    <property type="project" value="InterPro"/>
</dbReference>
<sequence length="940" mass="107179">MNQTNVSGFATPLISDAMHLRSIYSHRWNPLSLSFYRLRNSHSYRNFMFAIILVHTCSIAFVPPRDDIDFENVSPSFHLTSYKSQTFYLNLLNYIILSLYLFDLIIQLFYQHVYWRDVDWAKDYVKFSSKKKKKGGDVGRYRTSIAKESESIRITARSMRADRSFLTQLKLIYQNLTSYSYNSIFILNTLIVLAQFFSTIFSVPSQFGNETDTSIPNPNFSLPIYNNIGYLFTTFLILGYFVLMAYMTAIVFDGYYNVKIKISLQEYLTERSALAAAFLAISWDPVMGEFREALTLGDLLEANLKIHGTETGFHRTAELFNDLDLDQNGSLDENEFYSFCDAVCQRVEKDSIDTQNLIDASFNEDDNGMHRNPSSTESITDSGRLKKKSSIKIFRDSALRWYTIMKEDVIDAITPFIPDKGSHILFNHILELFRSGLIQVFFLLACIYIYLFAVMGMFVLGKDECIAASLLHKDLDEIPYYERFDTFQNSMLTMFRMATGSGWHEIMFLYWDCEAPWGGNNFVPAFFVTFHFTFCIVFYNVLGGLIFAHYKQMANTSFVDEGVNAKKKKRRKKGKKGKKNRKTLAKRNSTAIPEMRKSARFWREAMEQGAGDEDDGMRSRAGSMTSSPGIPKGTLGKAGSFSKDGMSKMEGIYEQHLLTQQLHKTAHKSFNYNPWSSKVLASMADRLLRPNAGMSWDVTIIDKKTDGEINNVNGSAKKDRRERSNSANSVGSVFRRIRASTSSTVSTAKTLPRLSKRSSTTNLNQKGDGPTVANRRRFWLKSMGVMSSTRQAQTKAGFKQKAVEGGSGQSVGIEMQDKSTPRDDDGGDGNGESHRIERNFSFESDRFGEEEEDDEDTSSSSEDESSEDERIERRKSSKGRKLRRSVGGNHDGDDVDMAFKDREMQLSDAEFQETFGMNKEAFKGLAAWKQKDLKKKYGYF</sequence>
<dbReference type="InterPro" id="IPR036886">
    <property type="entry name" value="Villin_headpiece_dom_sf"/>
</dbReference>
<dbReference type="PROSITE" id="PS50222">
    <property type="entry name" value="EF_HAND_2"/>
    <property type="match status" value="1"/>
</dbReference>
<dbReference type="EMBL" id="BLQM01000217">
    <property type="protein sequence ID" value="GMH76167.1"/>
    <property type="molecule type" value="Genomic_DNA"/>
</dbReference>
<feature type="domain" description="EF-hand" evidence="7">
    <location>
        <begin position="311"/>
        <end position="346"/>
    </location>
</feature>
<dbReference type="GO" id="GO:0005216">
    <property type="term" value="F:monoatomic ion channel activity"/>
    <property type="evidence" value="ECO:0007669"/>
    <property type="project" value="InterPro"/>
</dbReference>
<feature type="transmembrane region" description="Helical" evidence="6">
    <location>
        <begin position="44"/>
        <end position="62"/>
    </location>
</feature>
<dbReference type="Pfam" id="PF00520">
    <property type="entry name" value="Ion_trans"/>
    <property type="match status" value="1"/>
</dbReference>
<dbReference type="GO" id="GO:0016020">
    <property type="term" value="C:membrane"/>
    <property type="evidence" value="ECO:0007669"/>
    <property type="project" value="UniProtKB-SubCell"/>
</dbReference>
<dbReference type="AlphaFoldDB" id="A0A9W7APW0"/>
<evidence type="ECO:0000256" key="4">
    <source>
        <dbReference type="ARBA" id="ARBA00023136"/>
    </source>
</evidence>
<evidence type="ECO:0000313" key="9">
    <source>
        <dbReference type="EMBL" id="GMH76167.1"/>
    </source>
</evidence>
<name>A0A9W7APW0_9STRA</name>
<feature type="compositionally biased region" description="Basic residues" evidence="5">
    <location>
        <begin position="565"/>
        <end position="585"/>
    </location>
</feature>
<feature type="region of interest" description="Disordered" evidence="5">
    <location>
        <begin position="564"/>
        <end position="589"/>
    </location>
</feature>
<dbReference type="InterPro" id="IPR002048">
    <property type="entry name" value="EF_hand_dom"/>
</dbReference>
<organism evidence="9 10">
    <name type="scientific">Triparma laevis f. inornata</name>
    <dbReference type="NCBI Taxonomy" id="1714386"/>
    <lineage>
        <taxon>Eukaryota</taxon>
        <taxon>Sar</taxon>
        <taxon>Stramenopiles</taxon>
        <taxon>Ochrophyta</taxon>
        <taxon>Bolidophyceae</taxon>
        <taxon>Parmales</taxon>
        <taxon>Triparmaceae</taxon>
        <taxon>Triparma</taxon>
    </lineage>
</organism>
<keyword evidence="4 6" id="KW-0472">Membrane</keyword>
<feature type="region of interest" description="Disordered" evidence="5">
    <location>
        <begin position="607"/>
        <end position="641"/>
    </location>
</feature>
<feature type="transmembrane region" description="Helical" evidence="6">
    <location>
        <begin position="525"/>
        <end position="548"/>
    </location>
</feature>
<evidence type="ECO:0000256" key="6">
    <source>
        <dbReference type="SAM" id="Phobius"/>
    </source>
</evidence>
<keyword evidence="3 6" id="KW-1133">Transmembrane helix</keyword>
<comment type="caution">
    <text evidence="9">The sequence shown here is derived from an EMBL/GenBank/DDBJ whole genome shotgun (WGS) entry which is preliminary data.</text>
</comment>
<dbReference type="PANTHER" id="PTHR46726:SF1">
    <property type="entry name" value="TWO-PORE CALCIUM CHANNEL 3"/>
    <property type="match status" value="1"/>
</dbReference>
<feature type="compositionally biased region" description="Polar residues" evidence="5">
    <location>
        <begin position="785"/>
        <end position="794"/>
    </location>
</feature>
<comment type="subcellular location">
    <subcellularLocation>
        <location evidence="1">Membrane</location>
        <topology evidence="1">Multi-pass membrane protein</topology>
    </subcellularLocation>
</comment>
<keyword evidence="2 6" id="KW-0812">Transmembrane</keyword>
<evidence type="ECO:0000259" key="8">
    <source>
        <dbReference type="PROSITE" id="PS51089"/>
    </source>
</evidence>
<dbReference type="SMART" id="SM00153">
    <property type="entry name" value="VHP"/>
    <property type="match status" value="1"/>
</dbReference>
<dbReference type="GO" id="GO:0003779">
    <property type="term" value="F:actin binding"/>
    <property type="evidence" value="ECO:0007669"/>
    <property type="project" value="InterPro"/>
</dbReference>
<proteinExistence type="predicted"/>
<dbReference type="PROSITE" id="PS00018">
    <property type="entry name" value="EF_HAND_1"/>
    <property type="match status" value="1"/>
</dbReference>
<dbReference type="SUPFAM" id="SSF47050">
    <property type="entry name" value="VHP, Villin headpiece domain"/>
    <property type="match status" value="1"/>
</dbReference>
<dbReference type="InterPro" id="IPR018247">
    <property type="entry name" value="EF_Hand_1_Ca_BS"/>
</dbReference>
<dbReference type="Pfam" id="PF02209">
    <property type="entry name" value="VHP"/>
    <property type="match status" value="1"/>
</dbReference>
<evidence type="ECO:0000313" key="10">
    <source>
        <dbReference type="Proteomes" id="UP001162640"/>
    </source>
</evidence>
<gene>
    <name evidence="9" type="ORF">TL16_g06993</name>
</gene>